<accession>A0ACB9E7I7</accession>
<dbReference type="Proteomes" id="UP001056120">
    <property type="component" value="Linkage Group LG18"/>
</dbReference>
<gene>
    <name evidence="1" type="ORF">L1987_54204</name>
</gene>
<evidence type="ECO:0000313" key="1">
    <source>
        <dbReference type="EMBL" id="KAI3754421.1"/>
    </source>
</evidence>
<reference evidence="1 2" key="2">
    <citation type="journal article" date="2022" name="Mol. Ecol. Resour.">
        <title>The genomes of chicory, endive, great burdock and yacon provide insights into Asteraceae paleo-polyploidization history and plant inulin production.</title>
        <authorList>
            <person name="Fan W."/>
            <person name="Wang S."/>
            <person name="Wang H."/>
            <person name="Wang A."/>
            <person name="Jiang F."/>
            <person name="Liu H."/>
            <person name="Zhao H."/>
            <person name="Xu D."/>
            <person name="Zhang Y."/>
        </authorList>
    </citation>
    <scope>NUCLEOTIDE SEQUENCE [LARGE SCALE GENOMIC DNA]</scope>
    <source>
        <strain evidence="2">cv. Yunnan</strain>
        <tissue evidence="1">Leaves</tissue>
    </source>
</reference>
<dbReference type="EMBL" id="CM042035">
    <property type="protein sequence ID" value="KAI3754421.1"/>
    <property type="molecule type" value="Genomic_DNA"/>
</dbReference>
<name>A0ACB9E7I7_9ASTR</name>
<proteinExistence type="predicted"/>
<comment type="caution">
    <text evidence="1">The sequence shown here is derived from an EMBL/GenBank/DDBJ whole genome shotgun (WGS) entry which is preliminary data.</text>
</comment>
<organism evidence="1 2">
    <name type="scientific">Smallanthus sonchifolius</name>
    <dbReference type="NCBI Taxonomy" id="185202"/>
    <lineage>
        <taxon>Eukaryota</taxon>
        <taxon>Viridiplantae</taxon>
        <taxon>Streptophyta</taxon>
        <taxon>Embryophyta</taxon>
        <taxon>Tracheophyta</taxon>
        <taxon>Spermatophyta</taxon>
        <taxon>Magnoliopsida</taxon>
        <taxon>eudicotyledons</taxon>
        <taxon>Gunneridae</taxon>
        <taxon>Pentapetalae</taxon>
        <taxon>asterids</taxon>
        <taxon>campanulids</taxon>
        <taxon>Asterales</taxon>
        <taxon>Asteraceae</taxon>
        <taxon>Asteroideae</taxon>
        <taxon>Heliantheae alliance</taxon>
        <taxon>Millerieae</taxon>
        <taxon>Smallanthus</taxon>
    </lineage>
</organism>
<evidence type="ECO:0000313" key="2">
    <source>
        <dbReference type="Proteomes" id="UP001056120"/>
    </source>
</evidence>
<protein>
    <submittedName>
        <fullName evidence="1">Uncharacterized protein</fullName>
    </submittedName>
</protein>
<keyword evidence="2" id="KW-1185">Reference proteome</keyword>
<sequence>MKAGDARRFFKRRLDASRVKRGRTTKAGGTKADDAWQEGTVEYGVNVDGSAFSSSSDDHLSNSNWNLKGSYLSFSNKLPRLPRSALRLLENDIPGVTDPMLYIGMLFSMFAWHVEDHFLYDVFCNSIPVV</sequence>
<reference evidence="2" key="1">
    <citation type="journal article" date="2022" name="Mol. Ecol. Resour.">
        <title>The genomes of chicory, endive, great burdock and yacon provide insights into Asteraceae palaeo-polyploidization history and plant inulin production.</title>
        <authorList>
            <person name="Fan W."/>
            <person name="Wang S."/>
            <person name="Wang H."/>
            <person name="Wang A."/>
            <person name="Jiang F."/>
            <person name="Liu H."/>
            <person name="Zhao H."/>
            <person name="Xu D."/>
            <person name="Zhang Y."/>
        </authorList>
    </citation>
    <scope>NUCLEOTIDE SEQUENCE [LARGE SCALE GENOMIC DNA]</scope>
    <source>
        <strain evidence="2">cv. Yunnan</strain>
    </source>
</reference>